<dbReference type="Proteomes" id="UP000035709">
    <property type="component" value="Chromosome"/>
</dbReference>
<gene>
    <name evidence="1" type="ORF">LBAT_0290</name>
</gene>
<organism evidence="1 2">
    <name type="scientific">Lactobacillus acetotolerans</name>
    <dbReference type="NCBI Taxonomy" id="1600"/>
    <lineage>
        <taxon>Bacteria</taxon>
        <taxon>Bacillati</taxon>
        <taxon>Bacillota</taxon>
        <taxon>Bacilli</taxon>
        <taxon>Lactobacillales</taxon>
        <taxon>Lactobacillaceae</taxon>
        <taxon>Lactobacillus</taxon>
    </lineage>
</organism>
<dbReference type="PATRIC" id="fig|1600.4.peg.296"/>
<keyword evidence="2" id="KW-1185">Reference proteome</keyword>
<dbReference type="AlphaFoldDB" id="A0A0D6A1Y9"/>
<proteinExistence type="predicted"/>
<dbReference type="STRING" id="1600.LBAT_0290"/>
<name>A0A0D6A1Y9_9LACO</name>
<sequence>MNINNYINTKQLKENFDQTRKDLKDSIIGTAQVLKEQRDKKFGTKTTETYDVSNENNYDLNAKEEVVKNNQQATTVRHVDGQTLLRVLSAWQVLLDRYIPITCSFDWHDKSVKGRDAISIDLTAPQGLTLSLDFLTQTFTQQATLDTSAMVNEILVLLPQMLVNKVSELQVREQSSYDFAKETNSDSAFKMKGLHDDEDYFIRIAQALSLITKYPHLEKAIDLHNSENAQIPYFDPKIEADLIKQYKEFVSTYNLADFYPSHITYYNEVGTNKSVCLQVKIARSNGVLVKTFSIYPTSANDFKNYIAATFVNWQKQLAKANIQNLVKAVKKSTNQVYSDERLNLLVKDDIVAFGAIVDDIQKNMNQEN</sequence>
<evidence type="ECO:0000313" key="2">
    <source>
        <dbReference type="Proteomes" id="UP000035709"/>
    </source>
</evidence>
<dbReference type="KEGG" id="lae:LBAT_0290"/>
<evidence type="ECO:0000313" key="1">
    <source>
        <dbReference type="EMBL" id="BAQ56679.1"/>
    </source>
</evidence>
<protein>
    <submittedName>
        <fullName evidence="1">Uncharacterized protein</fullName>
    </submittedName>
</protein>
<reference evidence="1 2" key="1">
    <citation type="submission" date="2015-03" db="EMBL/GenBank/DDBJ databases">
        <title>Complete genome sequence of Lactobacillus acetotolerans NBRC 13120.</title>
        <authorList>
            <person name="Toh H."/>
            <person name="Morita H."/>
            <person name="Fujita N."/>
        </authorList>
    </citation>
    <scope>NUCLEOTIDE SEQUENCE [LARGE SCALE GENOMIC DNA]</scope>
    <source>
        <strain evidence="1 2">NBRC 13120</strain>
    </source>
</reference>
<dbReference type="OrthoDB" id="10016219at2"/>
<dbReference type="RefSeq" id="WP_060459165.1">
    <property type="nucleotide sequence ID" value="NZ_AP014808.1"/>
</dbReference>
<accession>A0A0D6A1Y9</accession>
<dbReference type="EMBL" id="AP014808">
    <property type="protein sequence ID" value="BAQ56679.1"/>
    <property type="molecule type" value="Genomic_DNA"/>
</dbReference>